<reference evidence="2 3" key="1">
    <citation type="submission" date="2019-09" db="EMBL/GenBank/DDBJ databases">
        <authorList>
            <person name="Cao W.R."/>
        </authorList>
    </citation>
    <scope>NUCLEOTIDE SEQUENCE [LARGE SCALE GENOMIC DNA]</scope>
    <source>
        <strain evidence="2 3">B1N29</strain>
    </source>
</reference>
<dbReference type="EMBL" id="WAAT01000028">
    <property type="protein sequence ID" value="KAB1069096.1"/>
    <property type="molecule type" value="Genomic_DNA"/>
</dbReference>
<keyword evidence="3" id="KW-1185">Reference proteome</keyword>
<sequence length="117" mass="13856">MSNNETYYFKKDEPIKSCVLAMRDILLQFDSNIAETTKYGMPCFCYKGKMFCYIWTDKKTLEPYYLIVEGHKIEHPNLEAGNRTRMKIFRINPNEDLPIETIHSVLNLALDFYEKVD</sequence>
<protein>
    <submittedName>
        <fullName evidence="2">DUF1801 domain-containing protein</fullName>
    </submittedName>
</protein>
<dbReference type="Pfam" id="PF08818">
    <property type="entry name" value="DUF1801"/>
    <property type="match status" value="1"/>
</dbReference>
<evidence type="ECO:0000259" key="1">
    <source>
        <dbReference type="Pfam" id="PF08818"/>
    </source>
</evidence>
<dbReference type="Proteomes" id="UP000441333">
    <property type="component" value="Unassembled WGS sequence"/>
</dbReference>
<organism evidence="2 3">
    <name type="scientific">Pseudotamlana haliotis</name>
    <dbReference type="NCBI Taxonomy" id="2614804"/>
    <lineage>
        <taxon>Bacteria</taxon>
        <taxon>Pseudomonadati</taxon>
        <taxon>Bacteroidota</taxon>
        <taxon>Flavobacteriia</taxon>
        <taxon>Flavobacteriales</taxon>
        <taxon>Flavobacteriaceae</taxon>
        <taxon>Pseudotamlana</taxon>
    </lineage>
</organism>
<dbReference type="RefSeq" id="WP_150937409.1">
    <property type="nucleotide sequence ID" value="NZ_WAAT01000028.1"/>
</dbReference>
<accession>A0A6N6MFL9</accession>
<evidence type="ECO:0000313" key="3">
    <source>
        <dbReference type="Proteomes" id="UP000441333"/>
    </source>
</evidence>
<name>A0A6N6MFL9_9FLAO</name>
<dbReference type="SUPFAM" id="SSF159888">
    <property type="entry name" value="YdhG-like"/>
    <property type="match status" value="1"/>
</dbReference>
<dbReference type="InterPro" id="IPR014922">
    <property type="entry name" value="YdhG-like"/>
</dbReference>
<gene>
    <name evidence="2" type="ORF">F6U93_04905</name>
</gene>
<dbReference type="Gene3D" id="3.90.1150.200">
    <property type="match status" value="1"/>
</dbReference>
<proteinExistence type="predicted"/>
<evidence type="ECO:0000313" key="2">
    <source>
        <dbReference type="EMBL" id="KAB1069096.1"/>
    </source>
</evidence>
<feature type="domain" description="YdhG-like" evidence="1">
    <location>
        <begin position="16"/>
        <end position="109"/>
    </location>
</feature>
<dbReference type="AlphaFoldDB" id="A0A6N6MFL9"/>
<comment type="caution">
    <text evidence="2">The sequence shown here is derived from an EMBL/GenBank/DDBJ whole genome shotgun (WGS) entry which is preliminary data.</text>
</comment>